<keyword evidence="2" id="KW-1185">Reference proteome</keyword>
<name>A0ABP4EFJ4_9ACTN</name>
<gene>
    <name evidence="1" type="ORF">GCM10009668_28820</name>
</gene>
<evidence type="ECO:0000313" key="2">
    <source>
        <dbReference type="Proteomes" id="UP001501581"/>
    </source>
</evidence>
<organism evidence="1 2">
    <name type="scientific">Nocardioides dubius</name>
    <dbReference type="NCBI Taxonomy" id="317019"/>
    <lineage>
        <taxon>Bacteria</taxon>
        <taxon>Bacillati</taxon>
        <taxon>Actinomycetota</taxon>
        <taxon>Actinomycetes</taxon>
        <taxon>Propionibacteriales</taxon>
        <taxon>Nocardioidaceae</taxon>
        <taxon>Nocardioides</taxon>
    </lineage>
</organism>
<dbReference type="Proteomes" id="UP001501581">
    <property type="component" value="Unassembled WGS sequence"/>
</dbReference>
<sequence length="420" mass="44410">MSGASRSALATSEQVNRDALLVELLADPALIEARDRVEQLYLGDPFCGRSAAGIASAADAAASITAAAVQHALVSDPSRPAFLWSACAAHAWPGLAVPNSGYGIDNPDNVHRRTAIDGVSSYRISVQVPPRPAAQFSFICYGQPEADGPVTREGAAIASVLLSHQVTPDAEGRFEVTVGPEPVPGSAYHLVSAPTSTWLLVRDALTDWETQEPLHLEIERIAGPEAPPAQSRAELVEIAVANTERLSRYWLAYNNELLYGPRPANRLPQPVGRPFGASVAAPFALGAGEGLLVTLDPGGCDYLGFEVTDPWGVTRPAVDALGGLNNRQALANPDGTITYWVGPADPGVHNWLDTGGLDAGLITARWQGGTLDAEAPPVRSTELVPLAEAADRFGPEHQVSAQQRADQLRRRAAAFARRLG</sequence>
<evidence type="ECO:0008006" key="3">
    <source>
        <dbReference type="Google" id="ProtNLM"/>
    </source>
</evidence>
<reference evidence="2" key="1">
    <citation type="journal article" date="2019" name="Int. J. Syst. Evol. Microbiol.">
        <title>The Global Catalogue of Microorganisms (GCM) 10K type strain sequencing project: providing services to taxonomists for standard genome sequencing and annotation.</title>
        <authorList>
            <consortium name="The Broad Institute Genomics Platform"/>
            <consortium name="The Broad Institute Genome Sequencing Center for Infectious Disease"/>
            <person name="Wu L."/>
            <person name="Ma J."/>
        </authorList>
    </citation>
    <scope>NUCLEOTIDE SEQUENCE [LARGE SCALE GENOMIC DNA]</scope>
    <source>
        <strain evidence="2">JCM 13008</strain>
    </source>
</reference>
<dbReference type="EMBL" id="BAAALG010000011">
    <property type="protein sequence ID" value="GAA1107124.1"/>
    <property type="molecule type" value="Genomic_DNA"/>
</dbReference>
<proteinExistence type="predicted"/>
<dbReference type="RefSeq" id="WP_343995503.1">
    <property type="nucleotide sequence ID" value="NZ_BAAALG010000011.1"/>
</dbReference>
<accession>A0ABP4EFJ4</accession>
<protein>
    <recommendedName>
        <fullName evidence="3">DUF1214 domain-containing protein</fullName>
    </recommendedName>
</protein>
<evidence type="ECO:0000313" key="1">
    <source>
        <dbReference type="EMBL" id="GAA1107124.1"/>
    </source>
</evidence>
<comment type="caution">
    <text evidence="1">The sequence shown here is derived from an EMBL/GenBank/DDBJ whole genome shotgun (WGS) entry which is preliminary data.</text>
</comment>